<reference evidence="1" key="1">
    <citation type="submission" date="2025-08" db="UniProtKB">
        <authorList>
            <consortium name="Ensembl"/>
        </authorList>
    </citation>
    <scope>IDENTIFICATION</scope>
</reference>
<dbReference type="AlphaFoldDB" id="A0A8D1D7S8"/>
<protein>
    <submittedName>
        <fullName evidence="1">Uncharacterized protein</fullName>
    </submittedName>
</protein>
<dbReference type="Ensembl" id="ENSSSCT00040004197.1">
    <property type="protein sequence ID" value="ENSSSCP00040001322.1"/>
    <property type="gene ID" value="ENSSSCG00040003356.1"/>
</dbReference>
<sequence length="85" mass="10226">MENSMEVPQKTKYRTTYNPAIPLLGIYPDTTTIQKDICTPMFIDKLFTTAKTWKLPKCPSREEWIEKTWYIYTKEYYSAMKRTKE</sequence>
<proteinExistence type="predicted"/>
<name>A0A8D1D7S8_PIG</name>
<organism evidence="1 2">
    <name type="scientific">Sus scrofa</name>
    <name type="common">Pig</name>
    <dbReference type="NCBI Taxonomy" id="9823"/>
    <lineage>
        <taxon>Eukaryota</taxon>
        <taxon>Metazoa</taxon>
        <taxon>Chordata</taxon>
        <taxon>Craniata</taxon>
        <taxon>Vertebrata</taxon>
        <taxon>Euteleostomi</taxon>
        <taxon>Mammalia</taxon>
        <taxon>Eutheria</taxon>
        <taxon>Laurasiatheria</taxon>
        <taxon>Artiodactyla</taxon>
        <taxon>Suina</taxon>
        <taxon>Suidae</taxon>
        <taxon>Sus</taxon>
    </lineage>
</organism>
<evidence type="ECO:0000313" key="2">
    <source>
        <dbReference type="Proteomes" id="UP000694722"/>
    </source>
</evidence>
<dbReference type="Proteomes" id="UP000694722">
    <property type="component" value="Unplaced"/>
</dbReference>
<accession>A0A8D1D7S8</accession>
<evidence type="ECO:0000313" key="1">
    <source>
        <dbReference type="Ensembl" id="ENSSSCP00040001322.1"/>
    </source>
</evidence>